<reference evidence="1 2" key="1">
    <citation type="submission" date="2024-04" db="EMBL/GenBank/DDBJ databases">
        <authorList>
            <person name="Waldvogel A.-M."/>
            <person name="Schoenle A."/>
        </authorList>
    </citation>
    <scope>NUCLEOTIDE SEQUENCE [LARGE SCALE GENOMIC DNA]</scope>
</reference>
<dbReference type="AlphaFoldDB" id="A0AAV2LKU4"/>
<dbReference type="EMBL" id="OZ035825">
    <property type="protein sequence ID" value="CAL1601129.1"/>
    <property type="molecule type" value="Genomic_DNA"/>
</dbReference>
<evidence type="ECO:0000313" key="2">
    <source>
        <dbReference type="Proteomes" id="UP001497482"/>
    </source>
</evidence>
<protein>
    <submittedName>
        <fullName evidence="1">Uncharacterized protein</fullName>
    </submittedName>
</protein>
<evidence type="ECO:0000313" key="1">
    <source>
        <dbReference type="EMBL" id="CAL1601129.1"/>
    </source>
</evidence>
<keyword evidence="2" id="KW-1185">Reference proteome</keyword>
<sequence>MNNADDLVARGAMGDGVEAKPIAWSITSEGKSSQGTSCTPIGFGVAGQRSCVNNQNCCFPCDGPRGNQQPLSRRGWRTFVSDAGEWWTDVVAALLPPGLMQSSEAAEEWALCLCALQVWRKGI</sequence>
<accession>A0AAV2LKU4</accession>
<gene>
    <name evidence="1" type="ORF">KC01_LOCUS29154</name>
</gene>
<organism evidence="1 2">
    <name type="scientific">Knipowitschia caucasica</name>
    <name type="common">Caucasian dwarf goby</name>
    <name type="synonym">Pomatoschistus caucasicus</name>
    <dbReference type="NCBI Taxonomy" id="637954"/>
    <lineage>
        <taxon>Eukaryota</taxon>
        <taxon>Metazoa</taxon>
        <taxon>Chordata</taxon>
        <taxon>Craniata</taxon>
        <taxon>Vertebrata</taxon>
        <taxon>Euteleostomi</taxon>
        <taxon>Actinopterygii</taxon>
        <taxon>Neopterygii</taxon>
        <taxon>Teleostei</taxon>
        <taxon>Neoteleostei</taxon>
        <taxon>Acanthomorphata</taxon>
        <taxon>Gobiaria</taxon>
        <taxon>Gobiiformes</taxon>
        <taxon>Gobioidei</taxon>
        <taxon>Gobiidae</taxon>
        <taxon>Gobiinae</taxon>
        <taxon>Knipowitschia</taxon>
    </lineage>
</organism>
<dbReference type="Proteomes" id="UP001497482">
    <property type="component" value="Chromosome 3"/>
</dbReference>
<proteinExistence type="predicted"/>
<name>A0AAV2LKU4_KNICA</name>